<dbReference type="GO" id="GO:0016758">
    <property type="term" value="F:hexosyltransferase activity"/>
    <property type="evidence" value="ECO:0007669"/>
    <property type="project" value="InterPro"/>
</dbReference>
<comment type="caution">
    <text evidence="2">The sequence shown here is derived from an EMBL/GenBank/DDBJ whole genome shotgun (WGS) entry which is preliminary data.</text>
</comment>
<sequence>MIFVTVGTQLPFPRLISQMDSLADRTDEPILAQTGVAGSTVAMESFPTCTAPEMEHFCDAARLIVAHAGIGTVLMARRLGKPLVVVPRSHELGEHRNNHQIATARSLAGRPGIRVAWDVADVEAFLSEDIEPPNAAPSDSYASLLATLRDFAAA</sequence>
<reference evidence="2 3" key="1">
    <citation type="submission" date="2018-04" db="EMBL/GenBank/DDBJ databases">
        <title>Genomic Encyclopedia of Archaeal and Bacterial Type Strains, Phase II (KMG-II): from individual species to whole genera.</title>
        <authorList>
            <person name="Goeker M."/>
        </authorList>
    </citation>
    <scope>NUCLEOTIDE SEQUENCE [LARGE SCALE GENOMIC DNA]</scope>
    <source>
        <strain evidence="2 3">DSM 100977</strain>
    </source>
</reference>
<keyword evidence="3" id="KW-1185">Reference proteome</keyword>
<organism evidence="2 3">
    <name type="scientific">Litoreibacter ponti</name>
    <dbReference type="NCBI Taxonomy" id="1510457"/>
    <lineage>
        <taxon>Bacteria</taxon>
        <taxon>Pseudomonadati</taxon>
        <taxon>Pseudomonadota</taxon>
        <taxon>Alphaproteobacteria</taxon>
        <taxon>Rhodobacterales</taxon>
        <taxon>Roseobacteraceae</taxon>
        <taxon>Litoreibacter</taxon>
    </lineage>
</organism>
<protein>
    <submittedName>
        <fullName evidence="2">UDP-N-acetylglucosamine transferase subunit ALG13</fullName>
    </submittedName>
</protein>
<dbReference type="OrthoDB" id="7186565at2"/>
<dbReference type="Gene3D" id="3.40.50.2000">
    <property type="entry name" value="Glycogen Phosphorylase B"/>
    <property type="match status" value="1"/>
</dbReference>
<keyword evidence="2" id="KW-0808">Transferase</keyword>
<dbReference type="EMBL" id="QBKS01000001">
    <property type="protein sequence ID" value="PTX57934.1"/>
    <property type="molecule type" value="Genomic_DNA"/>
</dbReference>
<dbReference type="Pfam" id="PF04101">
    <property type="entry name" value="Glyco_tran_28_C"/>
    <property type="match status" value="1"/>
</dbReference>
<proteinExistence type="predicted"/>
<dbReference type="Proteomes" id="UP000243978">
    <property type="component" value="Unassembled WGS sequence"/>
</dbReference>
<evidence type="ECO:0000259" key="1">
    <source>
        <dbReference type="Pfam" id="PF04101"/>
    </source>
</evidence>
<dbReference type="AlphaFoldDB" id="A0A2T6BPH1"/>
<dbReference type="SUPFAM" id="SSF53756">
    <property type="entry name" value="UDP-Glycosyltransferase/glycogen phosphorylase"/>
    <property type="match status" value="1"/>
</dbReference>
<name>A0A2T6BPH1_9RHOB</name>
<gene>
    <name evidence="2" type="ORF">C8N43_2609</name>
</gene>
<accession>A0A2T6BPH1</accession>
<dbReference type="InterPro" id="IPR007235">
    <property type="entry name" value="Glyco_trans_28_C"/>
</dbReference>
<feature type="domain" description="Glycosyl transferase family 28 C-terminal" evidence="1">
    <location>
        <begin position="1"/>
        <end position="109"/>
    </location>
</feature>
<evidence type="ECO:0000313" key="3">
    <source>
        <dbReference type="Proteomes" id="UP000243978"/>
    </source>
</evidence>
<evidence type="ECO:0000313" key="2">
    <source>
        <dbReference type="EMBL" id="PTX57934.1"/>
    </source>
</evidence>